<evidence type="ECO:0000313" key="2">
    <source>
        <dbReference type="EMBL" id="SHK75084.1"/>
    </source>
</evidence>
<name>A0A1M6V105_PSETH</name>
<dbReference type="InterPro" id="IPR008254">
    <property type="entry name" value="Flavodoxin/NO_synth"/>
</dbReference>
<dbReference type="Pfam" id="PF12724">
    <property type="entry name" value="Flavodoxin_5"/>
    <property type="match status" value="1"/>
</dbReference>
<dbReference type="Proteomes" id="UP000184363">
    <property type="component" value="Unassembled WGS sequence"/>
</dbReference>
<dbReference type="PROSITE" id="PS50902">
    <property type="entry name" value="FLAVODOXIN_LIKE"/>
    <property type="match status" value="1"/>
</dbReference>
<sequence length="173" mass="17954">MKALVVVESVFGNTRQIAEAIAQGLGDEALVRVVDVADAPATVDGVDLLVVGGPTHAFGMTRESTRRAAAEQSGGAVPPAAVGLREWLAVVRVGPVAGAAFDTRMDTFRLPGSAAKGAARALRRLGVRLVDRPRTFRVVGMQGPLRDGEPFRARAWGAHLAAQMAPVRPGAGA</sequence>
<feature type="domain" description="Flavodoxin-like" evidence="1">
    <location>
        <begin position="3"/>
        <end position="161"/>
    </location>
</feature>
<dbReference type="SUPFAM" id="SSF52218">
    <property type="entry name" value="Flavoproteins"/>
    <property type="match status" value="1"/>
</dbReference>
<accession>A0A1M6V105</accession>
<evidence type="ECO:0000259" key="1">
    <source>
        <dbReference type="PROSITE" id="PS50902"/>
    </source>
</evidence>
<dbReference type="AlphaFoldDB" id="A0A1M6V105"/>
<keyword evidence="3" id="KW-1185">Reference proteome</keyword>
<dbReference type="GO" id="GO:0010181">
    <property type="term" value="F:FMN binding"/>
    <property type="evidence" value="ECO:0007669"/>
    <property type="project" value="InterPro"/>
</dbReference>
<evidence type="ECO:0000313" key="3">
    <source>
        <dbReference type="Proteomes" id="UP000184363"/>
    </source>
</evidence>
<dbReference type="STRING" id="1848.SAMN05443637_111129"/>
<dbReference type="RefSeq" id="WP_073457839.1">
    <property type="nucleotide sequence ID" value="NZ_CALGVN010000059.1"/>
</dbReference>
<reference evidence="2 3" key="1">
    <citation type="submission" date="2016-11" db="EMBL/GenBank/DDBJ databases">
        <authorList>
            <person name="Jaros S."/>
            <person name="Januszkiewicz K."/>
            <person name="Wedrychowicz H."/>
        </authorList>
    </citation>
    <scope>NUCLEOTIDE SEQUENCE [LARGE SCALE GENOMIC DNA]</scope>
    <source>
        <strain evidence="2 3">DSM 43832</strain>
    </source>
</reference>
<dbReference type="InterPro" id="IPR026816">
    <property type="entry name" value="Flavodoxin_dom"/>
</dbReference>
<dbReference type="OrthoDB" id="3253043at2"/>
<gene>
    <name evidence="2" type="ORF">SAMN05443637_111129</name>
</gene>
<protein>
    <submittedName>
        <fullName evidence="2">Flavodoxin</fullName>
    </submittedName>
</protein>
<proteinExistence type="predicted"/>
<dbReference type="Gene3D" id="3.40.50.360">
    <property type="match status" value="1"/>
</dbReference>
<dbReference type="InterPro" id="IPR029039">
    <property type="entry name" value="Flavoprotein-like_sf"/>
</dbReference>
<organism evidence="2 3">
    <name type="scientific">Pseudonocardia thermophila</name>
    <dbReference type="NCBI Taxonomy" id="1848"/>
    <lineage>
        <taxon>Bacteria</taxon>
        <taxon>Bacillati</taxon>
        <taxon>Actinomycetota</taxon>
        <taxon>Actinomycetes</taxon>
        <taxon>Pseudonocardiales</taxon>
        <taxon>Pseudonocardiaceae</taxon>
        <taxon>Pseudonocardia</taxon>
    </lineage>
</organism>
<dbReference type="EMBL" id="FRAP01000011">
    <property type="protein sequence ID" value="SHK75084.1"/>
    <property type="molecule type" value="Genomic_DNA"/>
</dbReference>